<keyword evidence="5" id="KW-1185">Reference proteome</keyword>
<dbReference type="NCBIfam" id="TIGR01554">
    <property type="entry name" value="major_cap_HK97"/>
    <property type="match status" value="1"/>
</dbReference>
<dbReference type="Proteomes" id="UP001275440">
    <property type="component" value="Unassembled WGS sequence"/>
</dbReference>
<evidence type="ECO:0000256" key="2">
    <source>
        <dbReference type="SAM" id="MobiDB-lite"/>
    </source>
</evidence>
<feature type="compositionally biased region" description="Basic and acidic residues" evidence="2">
    <location>
        <begin position="301"/>
        <end position="317"/>
    </location>
</feature>
<evidence type="ECO:0000313" key="4">
    <source>
        <dbReference type="EMBL" id="MDV2476002.1"/>
    </source>
</evidence>
<feature type="region of interest" description="Disordered" evidence="2">
    <location>
        <begin position="98"/>
        <end position="127"/>
    </location>
</feature>
<evidence type="ECO:0000256" key="1">
    <source>
        <dbReference type="ARBA" id="ARBA00004328"/>
    </source>
</evidence>
<comment type="subcellular location">
    <subcellularLocation>
        <location evidence="1">Virion</location>
    </subcellularLocation>
</comment>
<dbReference type="InterPro" id="IPR024455">
    <property type="entry name" value="Phage_capsid"/>
</dbReference>
<evidence type="ECO:0000313" key="5">
    <source>
        <dbReference type="Proteomes" id="UP001275440"/>
    </source>
</evidence>
<protein>
    <submittedName>
        <fullName evidence="4">Phage major capsid protein</fullName>
    </submittedName>
</protein>
<dbReference type="Pfam" id="PF05065">
    <property type="entry name" value="Phage_capsid"/>
    <property type="match status" value="1"/>
</dbReference>
<feature type="region of interest" description="Disordered" evidence="2">
    <location>
        <begin position="1"/>
        <end position="25"/>
    </location>
</feature>
<feature type="domain" description="Phage capsid-like C-terminal" evidence="3">
    <location>
        <begin position="126"/>
        <end position="280"/>
    </location>
</feature>
<feature type="region of interest" description="Disordered" evidence="2">
    <location>
        <begin position="277"/>
        <end position="346"/>
    </location>
</feature>
<sequence length="346" mass="38632">MRRSWPTPRPYRPDSTGPPPSGRWTDWAVASPVSRGPRVVWAWQARPVRSWPSVWRRAWWTARRPSCRPAPLTRAFRSCRRSWSWATRPIPSWTLSWPSRPRDRRSRRWSSASATTTPPRWRRGETKPTSVFGLEEIEVNLEVLAHMSEPTPRYWFDDNDALQVFVEDEMVRGLRDSLEAQVLTGDGERPNLQGILTMSGIQVQAFTTDVARPVRAAITKLETAGHEDNHVIVLSPADWEAAETVRAEGSGQLEAVANVTQRAQRTLWGVPVVVSTALPGGDGPGPGPGGRRRLHGRRGGRAMERDRRGRLPEEPRPCPRGIAVRGGGVQAAGRGEGGHRRHAVAP</sequence>
<feature type="compositionally biased region" description="Low complexity" evidence="2">
    <location>
        <begin position="109"/>
        <end position="119"/>
    </location>
</feature>
<gene>
    <name evidence="4" type="ORF">F8M49_12745</name>
</gene>
<dbReference type="EMBL" id="WBMO01000001">
    <property type="protein sequence ID" value="MDV2476002.1"/>
    <property type="molecule type" value="Genomic_DNA"/>
</dbReference>
<dbReference type="Gene3D" id="3.30.2400.10">
    <property type="entry name" value="Major capsid protein gp5"/>
    <property type="match status" value="1"/>
</dbReference>
<accession>A0ABU3WQI3</accession>
<evidence type="ECO:0000259" key="3">
    <source>
        <dbReference type="Pfam" id="PF05065"/>
    </source>
</evidence>
<proteinExistence type="predicted"/>
<organism evidence="4 5">
    <name type="scientific">Rhodococcus zopfii</name>
    <dbReference type="NCBI Taxonomy" id="43772"/>
    <lineage>
        <taxon>Bacteria</taxon>
        <taxon>Bacillati</taxon>
        <taxon>Actinomycetota</taxon>
        <taxon>Actinomycetes</taxon>
        <taxon>Mycobacteriales</taxon>
        <taxon>Nocardiaceae</taxon>
        <taxon>Rhodococcus</taxon>
    </lineage>
</organism>
<dbReference type="InterPro" id="IPR054612">
    <property type="entry name" value="Phage_capsid-like_C"/>
</dbReference>
<name>A0ABU3WQI3_9NOCA</name>
<comment type="caution">
    <text evidence="4">The sequence shown here is derived from an EMBL/GenBank/DDBJ whole genome shotgun (WGS) entry which is preliminary data.</text>
</comment>
<feature type="compositionally biased region" description="Basic residues" evidence="2">
    <location>
        <begin position="290"/>
        <end position="300"/>
    </location>
</feature>
<dbReference type="SUPFAM" id="SSF56563">
    <property type="entry name" value="Major capsid protein gp5"/>
    <property type="match status" value="1"/>
</dbReference>
<reference evidence="4 5" key="1">
    <citation type="submission" date="2019-10" db="EMBL/GenBank/DDBJ databases">
        <title>Draft Genome Assembly of Rhodococcus zopfii DSM44189.</title>
        <authorList>
            <person name="Sutton J.M."/>
            <person name="Akob D.M."/>
            <person name="Bushman T.J."/>
        </authorList>
    </citation>
    <scope>NUCLEOTIDE SEQUENCE [LARGE SCALE GENOMIC DNA]</scope>
    <source>
        <strain evidence="4 5">DSM 44189</strain>
    </source>
</reference>